<dbReference type="Proteomes" id="UP000254209">
    <property type="component" value="Unassembled WGS sequence"/>
</dbReference>
<dbReference type="RefSeq" id="WP_034292242.1">
    <property type="nucleotide sequence ID" value="NZ_CP091519.2"/>
</dbReference>
<dbReference type="AlphaFoldDB" id="A0A376BM98"/>
<dbReference type="OrthoDB" id="8686772at2"/>
<evidence type="ECO:0000313" key="1">
    <source>
        <dbReference type="EMBL" id="SSY70897.1"/>
    </source>
</evidence>
<evidence type="ECO:0008006" key="3">
    <source>
        <dbReference type="Google" id="ProtNLM"/>
    </source>
</evidence>
<sequence>MFKRNSYRKLTAGEIALAQSVYQNSLDYDKIRIHHGRLIPFFQHAKTAMSPFGTMHFPEQTYVDDFSSADVSKQHFFIHEMAHVWQYQLGLRLWLDGIILTAKGGYKANQCYAYEKWSANCEQFNQFNMEQQADLIADWFIFKHTQNNQKIQNIMREFIENPNNVDLLPKHAEFRFQAA</sequence>
<accession>A0A376BM98</accession>
<reference evidence="1 2" key="1">
    <citation type="submission" date="2018-06" db="EMBL/GenBank/DDBJ databases">
        <authorList>
            <consortium name="Pathogen Informatics"/>
            <person name="Doyle S."/>
        </authorList>
    </citation>
    <scope>NUCLEOTIDE SEQUENCE [LARGE SCALE GENOMIC DNA]</scope>
    <source>
        <strain evidence="1 2">NCTC10283</strain>
    </source>
</reference>
<protein>
    <recommendedName>
        <fullName evidence="3">Type IV secretion protein Rhs</fullName>
    </recommendedName>
</protein>
<keyword evidence="2" id="KW-1185">Reference proteome</keyword>
<proteinExistence type="predicted"/>
<organism evidence="1 2">
    <name type="scientific">Alysiella crassa</name>
    <dbReference type="NCBI Taxonomy" id="153491"/>
    <lineage>
        <taxon>Bacteria</taxon>
        <taxon>Pseudomonadati</taxon>
        <taxon>Pseudomonadota</taxon>
        <taxon>Betaproteobacteria</taxon>
        <taxon>Neisseriales</taxon>
        <taxon>Neisseriaceae</taxon>
        <taxon>Alysiella</taxon>
    </lineage>
</organism>
<dbReference type="STRING" id="1120980.GCA_000745955_00986"/>
<dbReference type="EMBL" id="UFSO01000002">
    <property type="protein sequence ID" value="SSY70897.1"/>
    <property type="molecule type" value="Genomic_DNA"/>
</dbReference>
<name>A0A376BM98_9NEIS</name>
<evidence type="ECO:0000313" key="2">
    <source>
        <dbReference type="Proteomes" id="UP000254209"/>
    </source>
</evidence>
<gene>
    <name evidence="1" type="ORF">NCTC10283_01012</name>
</gene>